<keyword evidence="5" id="KW-1185">Reference proteome</keyword>
<protein>
    <submittedName>
        <fullName evidence="4">Rhodanese-like domain-containing protein</fullName>
    </submittedName>
    <submittedName>
        <fullName evidence="3">Sulfurtransferase</fullName>
    </submittedName>
</protein>
<accession>A0A1Z4BZP9</accession>
<evidence type="ECO:0000313" key="4">
    <source>
        <dbReference type="EMBL" id="POZ49915.1"/>
    </source>
</evidence>
<dbReference type="SMART" id="SM00450">
    <property type="entry name" value="RHOD"/>
    <property type="match status" value="1"/>
</dbReference>
<dbReference type="Pfam" id="PF00581">
    <property type="entry name" value="Rhodanese"/>
    <property type="match status" value="1"/>
</dbReference>
<reference evidence="3 5" key="1">
    <citation type="submission" date="2017-06" db="EMBL/GenBank/DDBJ databases">
        <title>Genome Sequencing of the methanotroph Methylovulum psychrotolerants str. HV10-M2 isolated from a high-altitude environment.</title>
        <authorList>
            <person name="Mateos-Rivera A."/>
        </authorList>
    </citation>
    <scope>NUCLEOTIDE SEQUENCE [LARGE SCALE GENOMIC DNA]</scope>
    <source>
        <strain evidence="3 5">HV10_M2</strain>
    </source>
</reference>
<organism evidence="3 5">
    <name type="scientific">Methylovulum psychrotolerans</name>
    <dbReference type="NCBI Taxonomy" id="1704499"/>
    <lineage>
        <taxon>Bacteria</taxon>
        <taxon>Pseudomonadati</taxon>
        <taxon>Pseudomonadota</taxon>
        <taxon>Gammaproteobacteria</taxon>
        <taxon>Methylococcales</taxon>
        <taxon>Methylococcaceae</taxon>
        <taxon>Methylovulum</taxon>
    </lineage>
</organism>
<feature type="signal peptide" evidence="1">
    <location>
        <begin position="1"/>
        <end position="27"/>
    </location>
</feature>
<dbReference type="InterPro" id="IPR050229">
    <property type="entry name" value="GlpE_sulfurtransferase"/>
</dbReference>
<evidence type="ECO:0000313" key="6">
    <source>
        <dbReference type="Proteomes" id="UP000237423"/>
    </source>
</evidence>
<dbReference type="KEGG" id="mpsy:CEK71_12095"/>
<evidence type="ECO:0000313" key="3">
    <source>
        <dbReference type="EMBL" id="ASF46756.1"/>
    </source>
</evidence>
<dbReference type="CDD" id="cd00158">
    <property type="entry name" value="RHOD"/>
    <property type="match status" value="1"/>
</dbReference>
<dbReference type="Gene3D" id="3.40.250.10">
    <property type="entry name" value="Rhodanese-like domain"/>
    <property type="match status" value="1"/>
</dbReference>
<evidence type="ECO:0000259" key="2">
    <source>
        <dbReference type="PROSITE" id="PS50206"/>
    </source>
</evidence>
<dbReference type="GO" id="GO:0016740">
    <property type="term" value="F:transferase activity"/>
    <property type="evidence" value="ECO:0007669"/>
    <property type="project" value="UniProtKB-KW"/>
</dbReference>
<keyword evidence="1" id="KW-0732">Signal</keyword>
<dbReference type="PROSITE" id="PS50206">
    <property type="entry name" value="RHODANESE_3"/>
    <property type="match status" value="1"/>
</dbReference>
<name>A0A1Z4BZP9_9GAMM</name>
<dbReference type="SUPFAM" id="SSF52821">
    <property type="entry name" value="Rhodanese/Cell cycle control phosphatase"/>
    <property type="match status" value="1"/>
</dbReference>
<dbReference type="Proteomes" id="UP000237423">
    <property type="component" value="Unassembled WGS sequence"/>
</dbReference>
<dbReference type="RefSeq" id="WP_088619628.1">
    <property type="nucleotide sequence ID" value="NZ_CP022129.1"/>
</dbReference>
<dbReference type="EMBL" id="CP022129">
    <property type="protein sequence ID" value="ASF46756.1"/>
    <property type="molecule type" value="Genomic_DNA"/>
</dbReference>
<gene>
    <name evidence="4" type="ORF">AADEFJLK_04274</name>
    <name evidence="3" type="ORF">CEK71_12095</name>
</gene>
<dbReference type="PANTHER" id="PTHR43031:SF18">
    <property type="entry name" value="RHODANESE-RELATED SULFURTRANSFERASES"/>
    <property type="match status" value="1"/>
</dbReference>
<dbReference type="AlphaFoldDB" id="A0A1Z4BZP9"/>
<dbReference type="EMBL" id="PGFZ01000019">
    <property type="protein sequence ID" value="POZ49915.1"/>
    <property type="molecule type" value="Genomic_DNA"/>
</dbReference>
<sequence length="134" mass="14361">MRNLVKYCGSGVFAALLWALTSVAVQAGTGVAVVVSPQQAATLRSNQKAIIIDVREESEWQEQHIPGALHIPLGQLANRLGELDAYKHKPIIMQCRSGKRSAAAQASLKAAGFTEVYNMEGGLMAWQAQGLATE</sequence>
<keyword evidence="3" id="KW-0808">Transferase</keyword>
<dbReference type="PANTHER" id="PTHR43031">
    <property type="entry name" value="FAD-DEPENDENT OXIDOREDUCTASE"/>
    <property type="match status" value="1"/>
</dbReference>
<dbReference type="InterPro" id="IPR036873">
    <property type="entry name" value="Rhodanese-like_dom_sf"/>
</dbReference>
<reference evidence="4 6" key="2">
    <citation type="submission" date="2017-11" db="EMBL/GenBank/DDBJ databases">
        <title>Draft Genome Sequence of Methylobacter psychrotolerans Sph1T, an Obligate Methanotroph from Low-Temperature Environments.</title>
        <authorList>
            <person name="Oshkin I.Y."/>
            <person name="Miroshnikov K."/>
            <person name="Belova S.E."/>
            <person name="Korzhenkov A."/>
            <person name="Toshchakov S.V."/>
            <person name="Dedysh S.N."/>
        </authorList>
    </citation>
    <scope>NUCLEOTIDE SEQUENCE [LARGE SCALE GENOMIC DNA]</scope>
    <source>
        <strain evidence="4 6">Sph1</strain>
    </source>
</reference>
<dbReference type="OrthoDB" id="9791096at2"/>
<proteinExistence type="predicted"/>
<dbReference type="InterPro" id="IPR001763">
    <property type="entry name" value="Rhodanese-like_dom"/>
</dbReference>
<feature type="chain" id="PRO_5033291666" evidence="1">
    <location>
        <begin position="28"/>
        <end position="134"/>
    </location>
</feature>
<dbReference type="FunFam" id="3.40.250.10:FF:000049">
    <property type="entry name" value="Phage shock protein E"/>
    <property type="match status" value="1"/>
</dbReference>
<feature type="domain" description="Rhodanese" evidence="2">
    <location>
        <begin position="45"/>
        <end position="134"/>
    </location>
</feature>
<evidence type="ECO:0000313" key="5">
    <source>
        <dbReference type="Proteomes" id="UP000197019"/>
    </source>
</evidence>
<evidence type="ECO:0000256" key="1">
    <source>
        <dbReference type="SAM" id="SignalP"/>
    </source>
</evidence>
<dbReference type="Proteomes" id="UP000197019">
    <property type="component" value="Chromosome"/>
</dbReference>